<proteinExistence type="predicted"/>
<dbReference type="AlphaFoldDB" id="G7VFC9"/>
<dbReference type="BioCyc" id="PSP1104324:GJSN-1487-MONOMER"/>
<dbReference type="EMBL" id="CP003098">
    <property type="protein sequence ID" value="AET32935.1"/>
    <property type="molecule type" value="Genomic_DNA"/>
</dbReference>
<keyword evidence="3" id="KW-1185">Reference proteome</keyword>
<dbReference type="KEGG" id="pyr:P186_1516"/>
<dbReference type="RefSeq" id="WP_014288761.1">
    <property type="nucleotide sequence ID" value="NC_016645.1"/>
</dbReference>
<evidence type="ECO:0000313" key="2">
    <source>
        <dbReference type="EMBL" id="AET32935.1"/>
    </source>
</evidence>
<reference evidence="2 3" key="1">
    <citation type="journal article" date="2012" name="J. Bacteriol.">
        <title>Complete genome sequence of strain 1860, a crenarchaeon of the genus pyrobaculum able to grow with various electron acceptors.</title>
        <authorList>
            <person name="Mardanov A.V."/>
            <person name="Gumerov V.M."/>
            <person name="Slobodkina G.B."/>
            <person name="Beletsky A.V."/>
            <person name="Bonch-Osmolovskaya E.A."/>
            <person name="Ravin N.V."/>
            <person name="Skryabin K.G."/>
        </authorList>
    </citation>
    <scope>NUCLEOTIDE SEQUENCE [LARGE SCALE GENOMIC DNA]</scope>
    <source>
        <strain evidence="2 3">1860</strain>
    </source>
</reference>
<evidence type="ECO:0000313" key="3">
    <source>
        <dbReference type="Proteomes" id="UP000005867"/>
    </source>
</evidence>
<accession>G7VFC9</accession>
<organism evidence="2 3">
    <name type="scientific">Pyrobaculum ferrireducens</name>
    <dbReference type="NCBI Taxonomy" id="1104324"/>
    <lineage>
        <taxon>Archaea</taxon>
        <taxon>Thermoproteota</taxon>
        <taxon>Thermoprotei</taxon>
        <taxon>Thermoproteales</taxon>
        <taxon>Thermoproteaceae</taxon>
        <taxon>Pyrobaculum</taxon>
    </lineage>
</organism>
<feature type="region of interest" description="Disordered" evidence="1">
    <location>
        <begin position="1"/>
        <end position="49"/>
    </location>
</feature>
<protein>
    <submittedName>
        <fullName evidence="2">Uncharacterized protein</fullName>
    </submittedName>
</protein>
<name>G7VFC9_9CREN</name>
<evidence type="ECO:0000256" key="1">
    <source>
        <dbReference type="SAM" id="MobiDB-lite"/>
    </source>
</evidence>
<dbReference type="Proteomes" id="UP000005867">
    <property type="component" value="Chromosome"/>
</dbReference>
<dbReference type="HOGENOM" id="CLU_3131003_0_0_2"/>
<sequence length="49" mass="5239">MPALALKSLDRPLQLVPPQTPTAGPYLTPGGTMHSSMPRHALPLSSKLY</sequence>
<gene>
    <name evidence="2" type="ORF">P186_1516</name>
</gene>
<dbReference type="GeneID" id="99724843"/>
<dbReference type="STRING" id="1104324.P186_1516"/>